<dbReference type="InterPro" id="IPR013857">
    <property type="entry name" value="NADH-UbQ_OxRdtase-assoc_prot30"/>
</dbReference>
<dbReference type="EMBL" id="JAEUBF010000267">
    <property type="protein sequence ID" value="KAH3679593.1"/>
    <property type="molecule type" value="Genomic_DNA"/>
</dbReference>
<keyword evidence="3" id="KW-0496">Mitochondrion</keyword>
<dbReference type="AlphaFoldDB" id="A0A9P8THB6"/>
<dbReference type="InterPro" id="IPR039131">
    <property type="entry name" value="NDUFAF1"/>
</dbReference>
<keyword evidence="7" id="KW-1185">Reference proteome</keyword>
<protein>
    <recommendedName>
        <fullName evidence="5">NADH:ubiquinone oxidoreductase intermediate-associated protein 30 domain-containing protein</fullName>
    </recommendedName>
</protein>
<name>A0A9P8THB6_9ASCO</name>
<reference evidence="6" key="1">
    <citation type="journal article" date="2021" name="Open Biol.">
        <title>Shared evolutionary footprints suggest mitochondrial oxidative damage underlies multiple complex I losses in fungi.</title>
        <authorList>
            <person name="Schikora-Tamarit M.A."/>
            <person name="Marcet-Houben M."/>
            <person name="Nosek J."/>
            <person name="Gabaldon T."/>
        </authorList>
    </citation>
    <scope>NUCLEOTIDE SEQUENCE</scope>
    <source>
        <strain evidence="6">CBS6341</strain>
    </source>
</reference>
<dbReference type="InterPro" id="IPR008979">
    <property type="entry name" value="Galactose-bd-like_sf"/>
</dbReference>
<proteinExistence type="inferred from homology"/>
<dbReference type="Proteomes" id="UP000769528">
    <property type="component" value="Unassembled WGS sequence"/>
</dbReference>
<accession>A0A9P8THB6</accession>
<organism evidence="6 7">
    <name type="scientific">Wickerhamomyces mucosus</name>
    <dbReference type="NCBI Taxonomy" id="1378264"/>
    <lineage>
        <taxon>Eukaryota</taxon>
        <taxon>Fungi</taxon>
        <taxon>Dikarya</taxon>
        <taxon>Ascomycota</taxon>
        <taxon>Saccharomycotina</taxon>
        <taxon>Saccharomycetes</taxon>
        <taxon>Phaffomycetales</taxon>
        <taxon>Wickerhamomycetaceae</taxon>
        <taxon>Wickerhamomyces</taxon>
    </lineage>
</organism>
<dbReference type="PANTHER" id="PTHR13194:SF18">
    <property type="entry name" value="COMPLEX I INTERMEDIATE-ASSOCIATED PROTEIN 30, MITOCHONDRIAL"/>
    <property type="match status" value="1"/>
</dbReference>
<dbReference type="GO" id="GO:0005739">
    <property type="term" value="C:mitochondrion"/>
    <property type="evidence" value="ECO:0007669"/>
    <property type="project" value="UniProtKB-SubCell"/>
</dbReference>
<reference evidence="6" key="2">
    <citation type="submission" date="2021-01" db="EMBL/GenBank/DDBJ databases">
        <authorList>
            <person name="Schikora-Tamarit M.A."/>
        </authorList>
    </citation>
    <scope>NUCLEOTIDE SEQUENCE</scope>
    <source>
        <strain evidence="6">CBS6341</strain>
    </source>
</reference>
<comment type="caution">
    <text evidence="6">The sequence shown here is derived from an EMBL/GenBank/DDBJ whole genome shotgun (WGS) entry which is preliminary data.</text>
</comment>
<dbReference type="Pfam" id="PF08547">
    <property type="entry name" value="CIA30"/>
    <property type="match status" value="1"/>
</dbReference>
<dbReference type="GO" id="GO:0006120">
    <property type="term" value="P:mitochondrial electron transport, NADH to ubiquinone"/>
    <property type="evidence" value="ECO:0007669"/>
    <property type="project" value="TreeGrafter"/>
</dbReference>
<evidence type="ECO:0000256" key="2">
    <source>
        <dbReference type="ARBA" id="ARBA00007884"/>
    </source>
</evidence>
<sequence length="220" mass="25163">MLKNLAQRVSSYFTRPNELSKIITGSDQDIGGFSTVKFDIETEKINGIEKSFGNFHGYLNLDPPSNKPDVLYSGYSMFRTKNQPKTFFNNETFWDWDGLNHVLLRVKGDHRKYFVNIQSHSTFITDLYQHRLFLNTPGKWETVLIPLNGFVLTNKGVIQHQVPLEKTKVKTIGIGLLDAQFGPYSLKIDSIKVMRGTDALEEIEKSKILSESEPDLFLRG</sequence>
<comment type="similarity">
    <text evidence="2">Belongs to the CIA30 family.</text>
</comment>
<evidence type="ECO:0000259" key="5">
    <source>
        <dbReference type="Pfam" id="PF08547"/>
    </source>
</evidence>
<gene>
    <name evidence="6" type="ORF">WICMUC_000825</name>
</gene>
<dbReference type="OrthoDB" id="42561at2759"/>
<evidence type="ECO:0000313" key="7">
    <source>
        <dbReference type="Proteomes" id="UP000769528"/>
    </source>
</evidence>
<dbReference type="SUPFAM" id="SSF49785">
    <property type="entry name" value="Galactose-binding domain-like"/>
    <property type="match status" value="1"/>
</dbReference>
<dbReference type="PANTHER" id="PTHR13194">
    <property type="entry name" value="COMPLEX I INTERMEDIATE-ASSOCIATED PROTEIN 30"/>
    <property type="match status" value="1"/>
</dbReference>
<evidence type="ECO:0000313" key="6">
    <source>
        <dbReference type="EMBL" id="KAH3679593.1"/>
    </source>
</evidence>
<evidence type="ECO:0000256" key="4">
    <source>
        <dbReference type="ARBA" id="ARBA00023186"/>
    </source>
</evidence>
<dbReference type="GO" id="GO:0051082">
    <property type="term" value="F:unfolded protein binding"/>
    <property type="evidence" value="ECO:0007669"/>
    <property type="project" value="TreeGrafter"/>
</dbReference>
<feature type="domain" description="NADH:ubiquinone oxidoreductase intermediate-associated protein 30" evidence="5">
    <location>
        <begin position="13"/>
        <end position="188"/>
    </location>
</feature>
<dbReference type="GO" id="GO:0010257">
    <property type="term" value="P:NADH dehydrogenase complex assembly"/>
    <property type="evidence" value="ECO:0007669"/>
    <property type="project" value="TreeGrafter"/>
</dbReference>
<evidence type="ECO:0000256" key="1">
    <source>
        <dbReference type="ARBA" id="ARBA00004173"/>
    </source>
</evidence>
<keyword evidence="4" id="KW-0143">Chaperone</keyword>
<comment type="subcellular location">
    <subcellularLocation>
        <location evidence="1">Mitochondrion</location>
    </subcellularLocation>
</comment>
<evidence type="ECO:0000256" key="3">
    <source>
        <dbReference type="ARBA" id="ARBA00023128"/>
    </source>
</evidence>